<name>A0ABU3H9N0_9BACL</name>
<protein>
    <submittedName>
        <fullName evidence="2">Uncharacterized protein (TIGR00375 family)</fullName>
    </submittedName>
</protein>
<evidence type="ECO:0000313" key="3">
    <source>
        <dbReference type="Proteomes" id="UP001248709"/>
    </source>
</evidence>
<gene>
    <name evidence="2" type="ORF">J2Z22_003088</name>
</gene>
<dbReference type="Gene3D" id="3.20.20.140">
    <property type="entry name" value="Metal-dependent hydrolases"/>
    <property type="match status" value="1"/>
</dbReference>
<dbReference type="InterPro" id="IPR016195">
    <property type="entry name" value="Pol/histidinol_Pase-like"/>
</dbReference>
<dbReference type="PANTHER" id="PTHR40084:SF1">
    <property type="entry name" value="PHOSPHOTRANSFERASE"/>
    <property type="match status" value="1"/>
</dbReference>
<dbReference type="PANTHER" id="PTHR40084">
    <property type="entry name" value="PHOSPHOHYDROLASE, PHP FAMILY"/>
    <property type="match status" value="1"/>
</dbReference>
<accession>A0ABU3H9N0</accession>
<dbReference type="Gene3D" id="1.10.150.20">
    <property type="entry name" value="5' to 3' exonuclease, C-terminal subdomain"/>
    <property type="match status" value="1"/>
</dbReference>
<evidence type="ECO:0000256" key="1">
    <source>
        <dbReference type="SAM" id="MobiDB-lite"/>
    </source>
</evidence>
<sequence>MELEWKSAPASQNEAAVVPSATADSTQSRSAPALVRTYCDLHVHIGRTSGGQPVKISGSRDLTFAGIAREAAERKGIGLIGIIDSHSPAVQQDIMHCLHNGEMTEAEGGGIAYRGTAIVLGTEIEIREPGRKECHVLAFLPDLEAMSEFSRWMGRHMKNVNLSSQRIYVPSRELQDEICGRGGILIPAHIFTPHKGLYGCAAERMAELFDLRRIAAVELGLSADSEMAGYISELDPFTFLTNSDAHSLGKIGREYNEMLLAAPSFAELRLTLEGREGRRVAANYGLNPRLGKYHRTYCAGCGSIIDEAYATSQRCPYCGGTKLVQGVLDRILNIADREKPFVPGGRPPYRYQVPLEFIPGLGRAKMNLLLRAFGTEMNILHEAGEKELAEVAGAELASKIAAARSGRLELTAGGGGTYGRVAVPSKDKS</sequence>
<keyword evidence="3" id="KW-1185">Reference proteome</keyword>
<dbReference type="CDD" id="cd19067">
    <property type="entry name" value="PfuEndoQ-like"/>
    <property type="match status" value="1"/>
</dbReference>
<feature type="region of interest" description="Disordered" evidence="1">
    <location>
        <begin position="1"/>
        <end position="29"/>
    </location>
</feature>
<reference evidence="2 3" key="1">
    <citation type="submission" date="2023-07" db="EMBL/GenBank/DDBJ databases">
        <title>Genomic Encyclopedia of Type Strains, Phase IV (KMG-IV): sequencing the most valuable type-strain genomes for metagenomic binning, comparative biology and taxonomic classification.</title>
        <authorList>
            <person name="Goeker M."/>
        </authorList>
    </citation>
    <scope>NUCLEOTIDE SEQUENCE [LARGE SCALE GENOMIC DNA]</scope>
    <source>
        <strain evidence="2 3">T98</strain>
    </source>
</reference>
<dbReference type="Proteomes" id="UP001248709">
    <property type="component" value="Unassembled WGS sequence"/>
</dbReference>
<dbReference type="InterPro" id="IPR010994">
    <property type="entry name" value="RuvA_2-like"/>
</dbReference>
<dbReference type="RefSeq" id="WP_312001168.1">
    <property type="nucleotide sequence ID" value="NZ_JAUSUY010000012.1"/>
</dbReference>
<evidence type="ECO:0000313" key="2">
    <source>
        <dbReference type="EMBL" id="MDT3427525.1"/>
    </source>
</evidence>
<dbReference type="SUPFAM" id="SSF47781">
    <property type="entry name" value="RuvA domain 2-like"/>
    <property type="match status" value="1"/>
</dbReference>
<organism evidence="2 3">
    <name type="scientific">Paenibacillus forsythiae</name>
    <dbReference type="NCBI Taxonomy" id="365616"/>
    <lineage>
        <taxon>Bacteria</taxon>
        <taxon>Bacillati</taxon>
        <taxon>Bacillota</taxon>
        <taxon>Bacilli</taxon>
        <taxon>Bacillales</taxon>
        <taxon>Paenibacillaceae</taxon>
        <taxon>Paenibacillus</taxon>
    </lineage>
</organism>
<dbReference type="SUPFAM" id="SSF89550">
    <property type="entry name" value="PHP domain-like"/>
    <property type="match status" value="1"/>
</dbReference>
<proteinExistence type="predicted"/>
<comment type="caution">
    <text evidence="2">The sequence shown here is derived from an EMBL/GenBank/DDBJ whole genome shotgun (WGS) entry which is preliminary data.</text>
</comment>
<dbReference type="EMBL" id="JAUSUY010000012">
    <property type="protein sequence ID" value="MDT3427525.1"/>
    <property type="molecule type" value="Genomic_DNA"/>
</dbReference>